<reference evidence="1 2" key="1">
    <citation type="journal article" date="2018" name="Front. Plant Sci.">
        <title>Red Clover (Trifolium pratense) and Zigzag Clover (T. medium) - A Picture of Genomic Similarities and Differences.</title>
        <authorList>
            <person name="Dluhosova J."/>
            <person name="Istvanek J."/>
            <person name="Nedelnik J."/>
            <person name="Repkova J."/>
        </authorList>
    </citation>
    <scope>NUCLEOTIDE SEQUENCE [LARGE SCALE GENOMIC DNA]</scope>
    <source>
        <strain evidence="2">cv. 10/8</strain>
        <tissue evidence="1">Leaf</tissue>
    </source>
</reference>
<accession>A0A392W0R3</accession>
<name>A0A392W0R3_9FABA</name>
<evidence type="ECO:0000313" key="2">
    <source>
        <dbReference type="Proteomes" id="UP000265520"/>
    </source>
</evidence>
<dbReference type="AlphaFoldDB" id="A0A392W0R3"/>
<proteinExistence type="predicted"/>
<organism evidence="1 2">
    <name type="scientific">Trifolium medium</name>
    <dbReference type="NCBI Taxonomy" id="97028"/>
    <lineage>
        <taxon>Eukaryota</taxon>
        <taxon>Viridiplantae</taxon>
        <taxon>Streptophyta</taxon>
        <taxon>Embryophyta</taxon>
        <taxon>Tracheophyta</taxon>
        <taxon>Spermatophyta</taxon>
        <taxon>Magnoliopsida</taxon>
        <taxon>eudicotyledons</taxon>
        <taxon>Gunneridae</taxon>
        <taxon>Pentapetalae</taxon>
        <taxon>rosids</taxon>
        <taxon>fabids</taxon>
        <taxon>Fabales</taxon>
        <taxon>Fabaceae</taxon>
        <taxon>Papilionoideae</taxon>
        <taxon>50 kb inversion clade</taxon>
        <taxon>NPAAA clade</taxon>
        <taxon>Hologalegina</taxon>
        <taxon>IRL clade</taxon>
        <taxon>Trifolieae</taxon>
        <taxon>Trifolium</taxon>
    </lineage>
</organism>
<comment type="caution">
    <text evidence="1">The sequence shown here is derived from an EMBL/GenBank/DDBJ whole genome shotgun (WGS) entry which is preliminary data.</text>
</comment>
<evidence type="ECO:0000313" key="1">
    <source>
        <dbReference type="EMBL" id="MCI94016.1"/>
    </source>
</evidence>
<dbReference type="EMBL" id="LXQA011344874">
    <property type="protein sequence ID" value="MCI94016.1"/>
    <property type="molecule type" value="Genomic_DNA"/>
</dbReference>
<sequence>MRACHQMVPGAVLDVVGRGGGDKVASARQMSPEKAKLSVAWSLA</sequence>
<protein>
    <submittedName>
        <fullName evidence="1">Uncharacterized protein</fullName>
    </submittedName>
</protein>
<keyword evidence="2" id="KW-1185">Reference proteome</keyword>
<dbReference type="Proteomes" id="UP000265520">
    <property type="component" value="Unassembled WGS sequence"/>
</dbReference>
<feature type="non-terminal residue" evidence="1">
    <location>
        <position position="44"/>
    </location>
</feature>